<dbReference type="CDD" id="cd01562">
    <property type="entry name" value="Thr-dehyd"/>
    <property type="match status" value="1"/>
</dbReference>
<proteinExistence type="inferred from homology"/>
<evidence type="ECO:0000256" key="8">
    <source>
        <dbReference type="ARBA" id="ARBA00023239"/>
    </source>
</evidence>
<dbReference type="PANTHER" id="PTHR43050:SF1">
    <property type="entry name" value="SERINE RACEMASE"/>
    <property type="match status" value="1"/>
</dbReference>
<comment type="cofactor">
    <cofactor evidence="4">
        <name>Mg(2+)</name>
        <dbReference type="ChEBI" id="CHEBI:18420"/>
    </cofactor>
</comment>
<evidence type="ECO:0000256" key="5">
    <source>
        <dbReference type="ARBA" id="ARBA00010869"/>
    </source>
</evidence>
<comment type="cofactor">
    <cofactor evidence="1">
        <name>Ca(2+)</name>
        <dbReference type="ChEBI" id="CHEBI:29108"/>
    </cofactor>
</comment>
<keyword evidence="7" id="KW-0663">Pyridoxal phosphate</keyword>
<dbReference type="Proteomes" id="UP000000238">
    <property type="component" value="Chromosome"/>
</dbReference>
<dbReference type="PANTHER" id="PTHR43050">
    <property type="entry name" value="SERINE / THREONINE RACEMASE FAMILY MEMBER"/>
    <property type="match status" value="1"/>
</dbReference>
<comment type="cofactor">
    <cofactor evidence="2">
        <name>pyridoxal 5'-phosphate</name>
        <dbReference type="ChEBI" id="CHEBI:597326"/>
    </cofactor>
</comment>
<dbReference type="Gene3D" id="3.40.50.1100">
    <property type="match status" value="2"/>
</dbReference>
<dbReference type="InterPro" id="IPR001926">
    <property type="entry name" value="TrpB-like_PALP"/>
</dbReference>
<dbReference type="STRING" id="349521.HCH_06914"/>
<evidence type="ECO:0000256" key="4">
    <source>
        <dbReference type="ARBA" id="ARBA00001946"/>
    </source>
</evidence>
<dbReference type="HOGENOM" id="CLU_021152_4_2_6"/>
<dbReference type="PROSITE" id="PS00165">
    <property type="entry name" value="DEHYDRATASE_SER_THR"/>
    <property type="match status" value="1"/>
</dbReference>
<comment type="similarity">
    <text evidence="5">Belongs to the serine/threonine dehydratase family.</text>
</comment>
<dbReference type="GO" id="GO:0003941">
    <property type="term" value="F:L-serine ammonia-lyase activity"/>
    <property type="evidence" value="ECO:0007669"/>
    <property type="project" value="TreeGrafter"/>
</dbReference>
<dbReference type="eggNOG" id="COG1171">
    <property type="taxonomic scope" value="Bacteria"/>
</dbReference>
<feature type="domain" description="Tryptophan synthase beta chain-like PALP" evidence="9">
    <location>
        <begin position="28"/>
        <end position="312"/>
    </location>
</feature>
<dbReference type="SUPFAM" id="SSF53686">
    <property type="entry name" value="Tryptophan synthase beta subunit-like PLP-dependent enzymes"/>
    <property type="match status" value="1"/>
</dbReference>
<gene>
    <name evidence="10" type="ordered locus">HCH_06914</name>
</gene>
<dbReference type="EMBL" id="CP000155">
    <property type="protein sequence ID" value="ABC33531.1"/>
    <property type="molecule type" value="Genomic_DNA"/>
</dbReference>
<sequence length="334" mass="36889">MTTLEHDRTLGIADIAQAKRRIHGYTLETPLVSSSLLNQWLGHEVYFKAECLQKVGAFKARGGCNTVRWLLENGRRPERIIANSSGNHAQAVAWASSLFDIPSTIFMPENVSRVKARATESYGAEVVLCATRAEVDERVLEAAKDPGVYWIPPYNHEQVICGQGTAAYEALHELGEVDAVFAPCGGGGLVSGTLIATRALAPKAEMIAAEPLQANDAAISLRENRIHCLSATPDTLADGARTLAVGDITFEYIRRLDALYEVEEQRIAFWTQWLTHLLKLHIEPTSAMTMDAVRQWLKGRSGKKRLLVILTGGNVDQGMMSALWRDNYLNEFEL</sequence>
<evidence type="ECO:0000256" key="2">
    <source>
        <dbReference type="ARBA" id="ARBA00001933"/>
    </source>
</evidence>
<dbReference type="InterPro" id="IPR000634">
    <property type="entry name" value="Ser/Thr_deHydtase_PyrdxlP-BS"/>
</dbReference>
<evidence type="ECO:0000256" key="3">
    <source>
        <dbReference type="ARBA" id="ARBA00001936"/>
    </source>
</evidence>
<dbReference type="GO" id="GO:0030170">
    <property type="term" value="F:pyridoxal phosphate binding"/>
    <property type="evidence" value="ECO:0007669"/>
    <property type="project" value="InterPro"/>
</dbReference>
<organism evidence="10 11">
    <name type="scientific">Hahella chejuensis (strain KCTC 2396)</name>
    <dbReference type="NCBI Taxonomy" id="349521"/>
    <lineage>
        <taxon>Bacteria</taxon>
        <taxon>Pseudomonadati</taxon>
        <taxon>Pseudomonadota</taxon>
        <taxon>Gammaproteobacteria</taxon>
        <taxon>Oceanospirillales</taxon>
        <taxon>Hahellaceae</taxon>
        <taxon>Hahella</taxon>
    </lineage>
</organism>
<dbReference type="GO" id="GO:0018114">
    <property type="term" value="F:threonine racemase activity"/>
    <property type="evidence" value="ECO:0007669"/>
    <property type="project" value="TreeGrafter"/>
</dbReference>
<dbReference type="NCBIfam" id="NF005147">
    <property type="entry name" value="PRK06608.1"/>
    <property type="match status" value="1"/>
</dbReference>
<protein>
    <submittedName>
        <fullName evidence="10">Threonine dehydratase</fullName>
    </submittedName>
</protein>
<accession>Q2S743</accession>
<keyword evidence="8" id="KW-0456">Lyase</keyword>
<dbReference type="GO" id="GO:0000287">
    <property type="term" value="F:magnesium ion binding"/>
    <property type="evidence" value="ECO:0007669"/>
    <property type="project" value="TreeGrafter"/>
</dbReference>
<evidence type="ECO:0000313" key="11">
    <source>
        <dbReference type="Proteomes" id="UP000000238"/>
    </source>
</evidence>
<evidence type="ECO:0000313" key="10">
    <source>
        <dbReference type="EMBL" id="ABC33531.1"/>
    </source>
</evidence>
<keyword evidence="6" id="KW-0460">Magnesium</keyword>
<evidence type="ECO:0000256" key="1">
    <source>
        <dbReference type="ARBA" id="ARBA00001913"/>
    </source>
</evidence>
<dbReference type="InterPro" id="IPR036052">
    <property type="entry name" value="TrpB-like_PALP_sf"/>
</dbReference>
<dbReference type="Pfam" id="PF00291">
    <property type="entry name" value="PALP"/>
    <property type="match status" value="1"/>
</dbReference>
<dbReference type="RefSeq" id="WP_011400581.1">
    <property type="nucleotide sequence ID" value="NC_007645.1"/>
</dbReference>
<dbReference type="FunFam" id="3.40.50.1100:FF:000005">
    <property type="entry name" value="Threonine dehydratase catabolic"/>
    <property type="match status" value="1"/>
</dbReference>
<name>Q2S743_HAHCH</name>
<comment type="cofactor">
    <cofactor evidence="3">
        <name>Mn(2+)</name>
        <dbReference type="ChEBI" id="CHEBI:29035"/>
    </cofactor>
</comment>
<dbReference type="GO" id="GO:0070179">
    <property type="term" value="P:D-serine biosynthetic process"/>
    <property type="evidence" value="ECO:0007669"/>
    <property type="project" value="TreeGrafter"/>
</dbReference>
<evidence type="ECO:0000256" key="7">
    <source>
        <dbReference type="ARBA" id="ARBA00022898"/>
    </source>
</evidence>
<keyword evidence="11" id="KW-1185">Reference proteome</keyword>
<dbReference type="GO" id="GO:0030378">
    <property type="term" value="F:serine racemase activity"/>
    <property type="evidence" value="ECO:0007669"/>
    <property type="project" value="TreeGrafter"/>
</dbReference>
<reference evidence="10 11" key="1">
    <citation type="journal article" date="2005" name="Nucleic Acids Res.">
        <title>Genomic blueprint of Hahella chejuensis, a marine microbe producing an algicidal agent.</title>
        <authorList>
            <person name="Jeong H."/>
            <person name="Yim J.H."/>
            <person name="Lee C."/>
            <person name="Choi S.-H."/>
            <person name="Park Y.K."/>
            <person name="Yoon S.H."/>
            <person name="Hur C.-G."/>
            <person name="Kang H.-Y."/>
            <person name="Kim D."/>
            <person name="Lee H.H."/>
            <person name="Park K.H."/>
            <person name="Park S.-H."/>
            <person name="Park H.-S."/>
            <person name="Lee H.K."/>
            <person name="Oh T.K."/>
            <person name="Kim J.F."/>
        </authorList>
    </citation>
    <scope>NUCLEOTIDE SEQUENCE [LARGE SCALE GENOMIC DNA]</scope>
    <source>
        <strain evidence="10 11">KCTC 2396</strain>
    </source>
</reference>
<evidence type="ECO:0000256" key="6">
    <source>
        <dbReference type="ARBA" id="ARBA00022842"/>
    </source>
</evidence>
<dbReference type="AlphaFoldDB" id="Q2S743"/>
<dbReference type="GO" id="GO:0005524">
    <property type="term" value="F:ATP binding"/>
    <property type="evidence" value="ECO:0007669"/>
    <property type="project" value="TreeGrafter"/>
</dbReference>
<evidence type="ECO:0000259" key="9">
    <source>
        <dbReference type="Pfam" id="PF00291"/>
    </source>
</evidence>
<dbReference type="KEGG" id="hch:HCH_06914"/>